<evidence type="ECO:0000313" key="2">
    <source>
        <dbReference type="EMBL" id="CAB9501467.1"/>
    </source>
</evidence>
<sequence length="832" mass="91850">MGGIHSQPLAEISKEDVARRVVSLGADYQVYSLLVDDNGIDGDLLSEMDEDIFLETLDDIGLDNPTHRAKLLQEFHKCTSGYTIEVQKQHPQQQQHSIQEVTVGRLLPQDVPSPLMEAAAATVQRRDSMQNPTYNVDHPNRATTEAEQAHLAPNFFQKLDAVPEATRPPIRKDDMDRVALVESYRLQDIEPDSDIAQKLVGLVQMAMNLFDVDLGDITFLNHECQYSLARVGLTEPMEEAIVDKVYEVINHSQDGKPFLCKTSRSIGICNFPTYSGESFIVPDIEQDIAFQWMRVVWPFRCYLGAPLLTASGVVIGTLCMHSLEPREDLNEEGCAVQLEQVANMVVQSIENWKLRRNINRLETTRLSLQTTKNKSKPPQDKAVAVFTGVEEYETLEGIAPALIQDGVALYHQIAQQLREKYFGYDNARLGADGLFLMFHDAVDAFGFALDLQQQLFDANWTPELLALPRVGDNGGGFRGLRVKVGAYMGDVTAIINRKTGAMEYQSVKSCTIGIARNLYEMAAGGQILTIFDTWNVASFLAETKLFSPQVVDLGSHVIKKGKSSHDGVISERIVQLVPAPLASDFSEMAKMGESYTSFDLDGMSADLSMDVSMDLGRGLRSSSLWGRQFPDIKSEKKLSPSFYDAPGVNASGKSKVTIAFISTSEIEKRYKEAAAIVSRIIGLASSALTGTSGYQCQNNMLAFPDSRAAINFGLGFFQLLKRQEPLPGGVNLSTLVSYGCVHDFFITLEPHKTTGRADYFGKVVNRAARVAYSSALGTVCVGETITPGYDPSAFTVNDPKIGIHFVGYRKLKGVDGEVAVFECRRIRNVPQQ</sequence>
<dbReference type="SUPFAM" id="SSF55073">
    <property type="entry name" value="Nucleotide cyclase"/>
    <property type="match status" value="2"/>
</dbReference>
<dbReference type="InterPro" id="IPR029787">
    <property type="entry name" value="Nucleotide_cyclase"/>
</dbReference>
<dbReference type="SMART" id="SM00065">
    <property type="entry name" value="GAF"/>
    <property type="match status" value="1"/>
</dbReference>
<dbReference type="InterPro" id="IPR003018">
    <property type="entry name" value="GAF"/>
</dbReference>
<proteinExistence type="predicted"/>
<dbReference type="PANTHER" id="PTHR43102:SF2">
    <property type="entry name" value="GAF DOMAIN-CONTAINING PROTEIN"/>
    <property type="match status" value="1"/>
</dbReference>
<comment type="caution">
    <text evidence="2">The sequence shown here is derived from an EMBL/GenBank/DDBJ whole genome shotgun (WGS) entry which is preliminary data.</text>
</comment>
<dbReference type="SUPFAM" id="SSF55781">
    <property type="entry name" value="GAF domain-like"/>
    <property type="match status" value="1"/>
</dbReference>
<evidence type="ECO:0000259" key="1">
    <source>
        <dbReference type="SMART" id="SM00065"/>
    </source>
</evidence>
<accession>A0A9N8DDW5</accession>
<protein>
    <submittedName>
        <fullName evidence="2">Receptor-type adenylate cyclase</fullName>
    </submittedName>
</protein>
<dbReference type="Gene3D" id="3.30.70.1230">
    <property type="entry name" value="Nucleotide cyclase"/>
    <property type="match status" value="2"/>
</dbReference>
<dbReference type="OrthoDB" id="38307at2759"/>
<reference evidence="2" key="1">
    <citation type="submission" date="2020-06" db="EMBL/GenBank/DDBJ databases">
        <authorList>
            <consortium name="Plant Systems Biology data submission"/>
        </authorList>
    </citation>
    <scope>NUCLEOTIDE SEQUENCE</scope>
    <source>
        <strain evidence="2">D6</strain>
    </source>
</reference>
<evidence type="ECO:0000313" key="3">
    <source>
        <dbReference type="Proteomes" id="UP001153069"/>
    </source>
</evidence>
<organism evidence="2 3">
    <name type="scientific">Seminavis robusta</name>
    <dbReference type="NCBI Taxonomy" id="568900"/>
    <lineage>
        <taxon>Eukaryota</taxon>
        <taxon>Sar</taxon>
        <taxon>Stramenopiles</taxon>
        <taxon>Ochrophyta</taxon>
        <taxon>Bacillariophyta</taxon>
        <taxon>Bacillariophyceae</taxon>
        <taxon>Bacillariophycidae</taxon>
        <taxon>Naviculales</taxon>
        <taxon>Naviculaceae</taxon>
        <taxon>Seminavis</taxon>
    </lineage>
</organism>
<dbReference type="InterPro" id="IPR013761">
    <property type="entry name" value="SAM/pointed_sf"/>
</dbReference>
<keyword evidence="3" id="KW-1185">Reference proteome</keyword>
<dbReference type="Gene3D" id="1.10.150.50">
    <property type="entry name" value="Transcription Factor, Ets-1"/>
    <property type="match status" value="1"/>
</dbReference>
<gene>
    <name evidence="2" type="ORF">SEMRO_109_G054660.1</name>
</gene>
<dbReference type="AlphaFoldDB" id="A0A9N8DDW5"/>
<name>A0A9N8DDW5_9STRA</name>
<dbReference type="Proteomes" id="UP001153069">
    <property type="component" value="Unassembled WGS sequence"/>
</dbReference>
<dbReference type="Gene3D" id="3.30.450.40">
    <property type="match status" value="1"/>
</dbReference>
<dbReference type="EMBL" id="CAICTM010000108">
    <property type="protein sequence ID" value="CAB9501467.1"/>
    <property type="molecule type" value="Genomic_DNA"/>
</dbReference>
<dbReference type="PANTHER" id="PTHR43102">
    <property type="entry name" value="SLR1143 PROTEIN"/>
    <property type="match status" value="1"/>
</dbReference>
<keyword evidence="2" id="KW-0675">Receptor</keyword>
<dbReference type="InterPro" id="IPR029016">
    <property type="entry name" value="GAF-like_dom_sf"/>
</dbReference>
<feature type="domain" description="GAF" evidence="1">
    <location>
        <begin position="194"/>
        <end position="359"/>
    </location>
</feature>